<keyword evidence="1" id="KW-0472">Membrane</keyword>
<sequence length="196" mass="22506">MNRGRLHAKVSEQEVTCVKIQRRQRYPILIYMLGFFLGIIYLNVASTRYVVDVGIWSEWFRSQYLGYDLKSFDYMWYVAQIRLLPAGGLAILGGTKFRKIAAYLFLLWAGLASGMILTSALLMLGVKGLILCVISMLPHFLCYIPAYAMLLLYLFRYPVSEWNSTKTLSFVLFLTMGIALECLVNPVLLKMFLRTL</sequence>
<protein>
    <submittedName>
        <fullName evidence="3">Stage II sporulation protein M</fullName>
    </submittedName>
</protein>
<accession>A0A3E5EUM3</accession>
<evidence type="ECO:0000313" key="5">
    <source>
        <dbReference type="Proteomes" id="UP000261324"/>
    </source>
</evidence>
<dbReference type="EMBL" id="QSVB01000003">
    <property type="protein sequence ID" value="RGN92612.1"/>
    <property type="molecule type" value="Genomic_DNA"/>
</dbReference>
<dbReference type="Proteomes" id="UP000261324">
    <property type="component" value="Unassembled WGS sequence"/>
</dbReference>
<comment type="caution">
    <text evidence="3">The sequence shown here is derived from an EMBL/GenBank/DDBJ whole genome shotgun (WGS) entry which is preliminary data.</text>
</comment>
<evidence type="ECO:0000313" key="3">
    <source>
        <dbReference type="EMBL" id="RGN92612.1"/>
    </source>
</evidence>
<keyword evidence="1" id="KW-0812">Transmembrane</keyword>
<evidence type="ECO:0000256" key="1">
    <source>
        <dbReference type="SAM" id="Phobius"/>
    </source>
</evidence>
<evidence type="ECO:0000313" key="4">
    <source>
        <dbReference type="Proteomes" id="UP000260841"/>
    </source>
</evidence>
<dbReference type="Proteomes" id="UP000260841">
    <property type="component" value="Unassembled WGS sequence"/>
</dbReference>
<feature type="transmembrane region" description="Helical" evidence="1">
    <location>
        <begin position="128"/>
        <end position="155"/>
    </location>
</feature>
<name>A0A3E5EUM3_9FIRM</name>
<feature type="transmembrane region" description="Helical" evidence="1">
    <location>
        <begin position="28"/>
        <end position="51"/>
    </location>
</feature>
<keyword evidence="1" id="KW-1133">Transmembrane helix</keyword>
<dbReference type="EMBL" id="QSRA01000001">
    <property type="protein sequence ID" value="RGK86479.1"/>
    <property type="molecule type" value="Genomic_DNA"/>
</dbReference>
<organism evidence="3 4">
    <name type="scientific">Dorea formicigenerans</name>
    <dbReference type="NCBI Taxonomy" id="39486"/>
    <lineage>
        <taxon>Bacteria</taxon>
        <taxon>Bacillati</taxon>
        <taxon>Bacillota</taxon>
        <taxon>Clostridia</taxon>
        <taxon>Lachnospirales</taxon>
        <taxon>Lachnospiraceae</taxon>
        <taxon>Dorea</taxon>
    </lineage>
</organism>
<reference evidence="4 5" key="1">
    <citation type="submission" date="2018-08" db="EMBL/GenBank/DDBJ databases">
        <title>A genome reference for cultivated species of the human gut microbiota.</title>
        <authorList>
            <person name="Zou Y."/>
            <person name="Xue W."/>
            <person name="Luo G."/>
        </authorList>
    </citation>
    <scope>NUCLEOTIDE SEQUENCE [LARGE SCALE GENOMIC DNA]</scope>
    <source>
        <strain evidence="3 4">OM03-2</strain>
        <strain evidence="2 5">TF09-3</strain>
    </source>
</reference>
<evidence type="ECO:0000313" key="2">
    <source>
        <dbReference type="EMBL" id="RGK86479.1"/>
    </source>
</evidence>
<gene>
    <name evidence="3" type="ORF">DXB36_04335</name>
    <name evidence="2" type="ORF">DXC93_01235</name>
</gene>
<proteinExistence type="predicted"/>
<feature type="transmembrane region" description="Helical" evidence="1">
    <location>
        <begin position="167"/>
        <end position="189"/>
    </location>
</feature>
<feature type="transmembrane region" description="Helical" evidence="1">
    <location>
        <begin position="100"/>
        <end position="122"/>
    </location>
</feature>
<feature type="transmembrane region" description="Helical" evidence="1">
    <location>
        <begin position="74"/>
        <end position="93"/>
    </location>
</feature>
<dbReference type="AlphaFoldDB" id="A0A3E5EUM3"/>